<dbReference type="PROSITE" id="PS51257">
    <property type="entry name" value="PROKAR_LIPOPROTEIN"/>
    <property type="match status" value="1"/>
</dbReference>
<reference evidence="1 2" key="1">
    <citation type="submission" date="2020-08" db="EMBL/GenBank/DDBJ databases">
        <title>Genomic Encyclopedia of Type Strains, Phase IV (KMG-IV): sequencing the most valuable type-strain genomes for metagenomic binning, comparative biology and taxonomic classification.</title>
        <authorList>
            <person name="Goeker M."/>
        </authorList>
    </citation>
    <scope>NUCLEOTIDE SEQUENCE [LARGE SCALE GENOMIC DNA]</scope>
    <source>
        <strain evidence="1 2">DSM 17976</strain>
    </source>
</reference>
<protein>
    <submittedName>
        <fullName evidence="1">Putative repeat protein (TIGR03806 family)</fullName>
    </submittedName>
</protein>
<gene>
    <name evidence="1" type="ORF">FHS57_005000</name>
</gene>
<dbReference type="AlphaFoldDB" id="A0A7W5ZSN9"/>
<organism evidence="1 2">
    <name type="scientific">Runella defluvii</name>
    <dbReference type="NCBI Taxonomy" id="370973"/>
    <lineage>
        <taxon>Bacteria</taxon>
        <taxon>Pseudomonadati</taxon>
        <taxon>Bacteroidota</taxon>
        <taxon>Cytophagia</taxon>
        <taxon>Cytophagales</taxon>
        <taxon>Spirosomataceae</taxon>
        <taxon>Runella</taxon>
    </lineage>
</organism>
<dbReference type="Proteomes" id="UP000541352">
    <property type="component" value="Unassembled WGS sequence"/>
</dbReference>
<sequence>MFKSKLIWLSLVMITVGWLYSCRVQNSLTAHPSQLNFSEFPLKKLSEYGFYKGELKQLSPNDNVLEYEPAATLFTDYAFKKRFVWMPEGTSATFDVSQPNEPLDFPDKTILVKNFYYPQDFSKPTGERRILETRLLVKDQGTWKAYPYRWKDDQTEADYKITGETIPVNWKDEAGQMHQINYAIPNKNQCKSCHNRKDVFMPIGPKIKQLNHELAYQDGKENQLARWQKVGYLKAKAEDIAKIVPLVGMNEAKASLNDRARSYLDVNCGHCHHANGPASTSGLYLNYEEKDPFHWGVLKSPVAAGMGAGPYRFDINPGKGKESILTYRMNSVHPGVMMPEIGRVSIHKEGVALITQWIDGLEKRK</sequence>
<keyword evidence="2" id="KW-1185">Reference proteome</keyword>
<name>A0A7W5ZSN9_9BACT</name>
<evidence type="ECO:0000313" key="1">
    <source>
        <dbReference type="EMBL" id="MBB3840979.1"/>
    </source>
</evidence>
<dbReference type="InterPro" id="IPR022269">
    <property type="entry name" value="SO_2930-like_C"/>
</dbReference>
<accession>A0A7W5ZSN9</accession>
<dbReference type="EMBL" id="JACIBY010000013">
    <property type="protein sequence ID" value="MBB3840979.1"/>
    <property type="molecule type" value="Genomic_DNA"/>
</dbReference>
<evidence type="ECO:0000313" key="2">
    <source>
        <dbReference type="Proteomes" id="UP000541352"/>
    </source>
</evidence>
<proteinExistence type="predicted"/>
<dbReference type="RefSeq" id="WP_183978318.1">
    <property type="nucleotide sequence ID" value="NZ_JACIBY010000013.1"/>
</dbReference>
<dbReference type="NCBIfam" id="TIGR03806">
    <property type="entry name" value="chp_HNE_0200"/>
    <property type="match status" value="1"/>
</dbReference>
<comment type="caution">
    <text evidence="1">The sequence shown here is derived from an EMBL/GenBank/DDBJ whole genome shotgun (WGS) entry which is preliminary data.</text>
</comment>